<sequence>MTALDTFVNGAPRRLETPLPVDALVADLVPAFAADRTARGIAVAVNDAVVPRSAWASTAVLPGDRVEIVGAVQGG</sequence>
<dbReference type="RefSeq" id="WP_036952406.1">
    <property type="nucleotide sequence ID" value="NZ_BAABIH010000001.1"/>
</dbReference>
<evidence type="ECO:0000313" key="1">
    <source>
        <dbReference type="EMBL" id="QFU97402.1"/>
    </source>
</evidence>
<dbReference type="SUPFAM" id="SSF54285">
    <property type="entry name" value="MoaD/ThiS"/>
    <property type="match status" value="1"/>
</dbReference>
<name>A0A5P9Q8M3_9MICO</name>
<dbReference type="PANTHER" id="PTHR34472:SF1">
    <property type="entry name" value="SULFUR CARRIER PROTEIN THIS"/>
    <property type="match status" value="1"/>
</dbReference>
<dbReference type="AlphaFoldDB" id="A0A5P9Q8M3"/>
<dbReference type="OrthoDB" id="163636at2"/>
<dbReference type="PANTHER" id="PTHR34472">
    <property type="entry name" value="SULFUR CARRIER PROTEIN THIS"/>
    <property type="match status" value="1"/>
</dbReference>
<organism evidence="1 2">
    <name type="scientific">Luteimicrobium xylanilyticum</name>
    <dbReference type="NCBI Taxonomy" id="1133546"/>
    <lineage>
        <taxon>Bacteria</taxon>
        <taxon>Bacillati</taxon>
        <taxon>Actinomycetota</taxon>
        <taxon>Actinomycetes</taxon>
        <taxon>Micrococcales</taxon>
        <taxon>Luteimicrobium</taxon>
    </lineage>
</organism>
<evidence type="ECO:0000313" key="2">
    <source>
        <dbReference type="Proteomes" id="UP000326702"/>
    </source>
</evidence>
<protein>
    <recommendedName>
        <fullName evidence="3">Sulfur carrier protein ThiS</fullName>
    </recommendedName>
</protein>
<gene>
    <name evidence="1" type="ORF">KDY119_00900</name>
</gene>
<proteinExistence type="predicted"/>
<dbReference type="Gene3D" id="3.10.20.30">
    <property type="match status" value="1"/>
</dbReference>
<dbReference type="NCBIfam" id="TIGR01683">
    <property type="entry name" value="thiS"/>
    <property type="match status" value="1"/>
</dbReference>
<dbReference type="KEGG" id="lxl:KDY119_00900"/>
<accession>A0A5P9Q8M3</accession>
<dbReference type="Pfam" id="PF02597">
    <property type="entry name" value="ThiS"/>
    <property type="match status" value="1"/>
</dbReference>
<dbReference type="Proteomes" id="UP000326702">
    <property type="component" value="Chromosome"/>
</dbReference>
<dbReference type="CDD" id="cd00565">
    <property type="entry name" value="Ubl_ThiS"/>
    <property type="match status" value="1"/>
</dbReference>
<dbReference type="InterPro" id="IPR010035">
    <property type="entry name" value="Thi_S"/>
</dbReference>
<dbReference type="InterPro" id="IPR016155">
    <property type="entry name" value="Mopterin_synth/thiamin_S_b"/>
</dbReference>
<keyword evidence="2" id="KW-1185">Reference proteome</keyword>
<dbReference type="EMBL" id="CP045529">
    <property type="protein sequence ID" value="QFU97402.1"/>
    <property type="molecule type" value="Genomic_DNA"/>
</dbReference>
<dbReference type="InterPro" id="IPR012675">
    <property type="entry name" value="Beta-grasp_dom_sf"/>
</dbReference>
<dbReference type="InterPro" id="IPR003749">
    <property type="entry name" value="ThiS/MoaD-like"/>
</dbReference>
<reference evidence="1 2" key="1">
    <citation type="submission" date="2019-10" db="EMBL/GenBank/DDBJ databases">
        <title>Genome sequence of Luteimicrobium xylanilyticum HY-24.</title>
        <authorList>
            <person name="Kim D.Y."/>
            <person name="Park H.-Y."/>
        </authorList>
    </citation>
    <scope>NUCLEOTIDE SEQUENCE [LARGE SCALE GENOMIC DNA]</scope>
    <source>
        <strain evidence="1 2">HY-24</strain>
    </source>
</reference>
<evidence type="ECO:0008006" key="3">
    <source>
        <dbReference type="Google" id="ProtNLM"/>
    </source>
</evidence>